<reference evidence="2 3" key="1">
    <citation type="submission" date="2017-04" db="EMBL/GenBank/DDBJ databases">
        <title>Draft genome sequence of Marssonina coronaria NL1: causal agent of apple blotch.</title>
        <authorList>
            <person name="Cheng Q."/>
        </authorList>
    </citation>
    <scope>NUCLEOTIDE SEQUENCE [LARGE SCALE GENOMIC DNA]</scope>
    <source>
        <strain evidence="2 3">NL1</strain>
    </source>
</reference>
<comment type="caution">
    <text evidence="2">The sequence shown here is derived from an EMBL/GenBank/DDBJ whole genome shotgun (WGS) entry which is preliminary data.</text>
</comment>
<dbReference type="AlphaFoldDB" id="A0A218Z3C2"/>
<dbReference type="EMBL" id="MZNU01000230">
    <property type="protein sequence ID" value="OWP02468.1"/>
    <property type="molecule type" value="Genomic_DNA"/>
</dbReference>
<keyword evidence="3" id="KW-1185">Reference proteome</keyword>
<evidence type="ECO:0000313" key="3">
    <source>
        <dbReference type="Proteomes" id="UP000242519"/>
    </source>
</evidence>
<evidence type="ECO:0000313" key="2">
    <source>
        <dbReference type="EMBL" id="OWP02468.1"/>
    </source>
</evidence>
<proteinExistence type="predicted"/>
<sequence>MAVAVLHAVARAAWKPVIALLGGWDWIARRFPAGEMVGCAGRITRLEIDRCFVCLERTCEEIESPQIQAGEPTRVFRDCRKDGSEGQGPAIPSAQAVLYPSRLESSGECTVCLQTCLIVERPKSRCETELHDTIFPLYDDTLPSGSKYCHGYNPHRLLRRLKILPLNTRVELLLDNDRPLLVAHCIHLARNITHATALRGLRRHDPSTAAPKETQGALREARAGGESIAEWRSENLALNTVVARERSG</sequence>
<accession>A0A218Z3C2</accession>
<protein>
    <submittedName>
        <fullName evidence="2">Interferon regulatory factor</fullName>
    </submittedName>
</protein>
<organism evidence="2 3">
    <name type="scientific">Diplocarpon coronariae</name>
    <dbReference type="NCBI Taxonomy" id="2795749"/>
    <lineage>
        <taxon>Eukaryota</taxon>
        <taxon>Fungi</taxon>
        <taxon>Dikarya</taxon>
        <taxon>Ascomycota</taxon>
        <taxon>Pezizomycotina</taxon>
        <taxon>Leotiomycetes</taxon>
        <taxon>Helotiales</taxon>
        <taxon>Drepanopezizaceae</taxon>
        <taxon>Diplocarpon</taxon>
    </lineage>
</organism>
<evidence type="ECO:0000256" key="1">
    <source>
        <dbReference type="SAM" id="MobiDB-lite"/>
    </source>
</evidence>
<dbReference type="InParanoid" id="A0A218Z3C2"/>
<gene>
    <name evidence="2" type="ORF">B2J93_44</name>
</gene>
<name>A0A218Z3C2_9HELO</name>
<dbReference type="Proteomes" id="UP000242519">
    <property type="component" value="Unassembled WGS sequence"/>
</dbReference>
<feature type="region of interest" description="Disordered" evidence="1">
    <location>
        <begin position="202"/>
        <end position="226"/>
    </location>
</feature>